<dbReference type="SUPFAM" id="SSF54637">
    <property type="entry name" value="Thioesterase/thiol ester dehydrase-isomerase"/>
    <property type="match status" value="1"/>
</dbReference>
<dbReference type="OrthoDB" id="9787658at2"/>
<dbReference type="KEGG" id="sdr:SCD_n02765"/>
<dbReference type="InterPro" id="IPR029069">
    <property type="entry name" value="HotDog_dom_sf"/>
</dbReference>
<proteinExistence type="predicted"/>
<keyword evidence="3" id="KW-1185">Reference proteome</keyword>
<dbReference type="RefSeq" id="WP_009207475.1">
    <property type="nucleotide sequence ID" value="NC_022357.1"/>
</dbReference>
<dbReference type="AlphaFoldDB" id="S6AB73"/>
<dbReference type="eggNOG" id="COG0764">
    <property type="taxonomic scope" value="Bacteria"/>
</dbReference>
<dbReference type="EMBL" id="AP013066">
    <property type="protein sequence ID" value="BAN36565.1"/>
    <property type="molecule type" value="Genomic_DNA"/>
</dbReference>
<reference evidence="2 3" key="1">
    <citation type="journal article" date="2012" name="Appl. Environ. Microbiol.">
        <title>Draft genome sequence of a psychrotolerant sulfur-oxidizing bacterium, Sulfuricella denitrificans skB26, and proteomic insights into cold adaptation.</title>
        <authorList>
            <person name="Watanabe T."/>
            <person name="Kojima H."/>
            <person name="Fukui M."/>
        </authorList>
    </citation>
    <scope>NUCLEOTIDE SEQUENCE [LARGE SCALE GENOMIC DNA]</scope>
    <source>
        <strain evidence="3">skB26</strain>
    </source>
</reference>
<protein>
    <recommendedName>
        <fullName evidence="1">ApeI dehydratase-like domain-containing protein</fullName>
    </recommendedName>
</protein>
<dbReference type="HOGENOM" id="CLU_078912_5_2_4"/>
<evidence type="ECO:0000259" key="1">
    <source>
        <dbReference type="Pfam" id="PF22818"/>
    </source>
</evidence>
<name>S6AB73_SULDS</name>
<evidence type="ECO:0000313" key="2">
    <source>
        <dbReference type="EMBL" id="BAN36565.1"/>
    </source>
</evidence>
<dbReference type="InterPro" id="IPR054545">
    <property type="entry name" value="ApeI-like"/>
</dbReference>
<dbReference type="GO" id="GO:0016829">
    <property type="term" value="F:lyase activity"/>
    <property type="evidence" value="ECO:0007669"/>
    <property type="project" value="UniProtKB-KW"/>
</dbReference>
<accession>S6AB73</accession>
<gene>
    <name evidence="2" type="ORF">SCD_n02765</name>
</gene>
<organism evidence="2 3">
    <name type="scientific">Sulfuricella denitrificans (strain DSM 22764 / NBRC 105220 / skB26)</name>
    <dbReference type="NCBI Taxonomy" id="1163617"/>
    <lineage>
        <taxon>Bacteria</taxon>
        <taxon>Pseudomonadati</taxon>
        <taxon>Pseudomonadota</taxon>
        <taxon>Betaproteobacteria</taxon>
        <taxon>Nitrosomonadales</taxon>
        <taxon>Sulfuricellaceae</taxon>
        <taxon>Sulfuricella</taxon>
    </lineage>
</organism>
<evidence type="ECO:0000313" key="3">
    <source>
        <dbReference type="Proteomes" id="UP000015559"/>
    </source>
</evidence>
<dbReference type="Pfam" id="PF22818">
    <property type="entry name" value="ApeI-like"/>
    <property type="match status" value="1"/>
</dbReference>
<dbReference type="Gene3D" id="3.10.129.10">
    <property type="entry name" value="Hotdog Thioesterase"/>
    <property type="match status" value="1"/>
</dbReference>
<sequence length="101" mass="10308">MNNAAHWTVPLDHPAFAGHFPGTPILPGVVLLDVALQIIADTSGIALDLCEISSVKFLSPASPGDELLIQHAVSASGTIRFDILAGARKIASGSIVPGASV</sequence>
<dbReference type="STRING" id="1163617.SCD_n02765"/>
<dbReference type="Proteomes" id="UP000015559">
    <property type="component" value="Chromosome"/>
</dbReference>
<feature type="domain" description="ApeI dehydratase-like" evidence="1">
    <location>
        <begin position="5"/>
        <end position="93"/>
    </location>
</feature>